<dbReference type="Pfam" id="PF05050">
    <property type="entry name" value="Methyltransf_21"/>
    <property type="match status" value="1"/>
</dbReference>
<dbReference type="AlphaFoldDB" id="A0AAW1RUQ0"/>
<keyword evidence="3" id="KW-1185">Reference proteome</keyword>
<proteinExistence type="predicted"/>
<evidence type="ECO:0000313" key="2">
    <source>
        <dbReference type="EMBL" id="KAK9837460.1"/>
    </source>
</evidence>
<name>A0AAW1RUQ0_9CHLO</name>
<dbReference type="Gene3D" id="3.40.50.150">
    <property type="entry name" value="Vaccinia Virus protein VP39"/>
    <property type="match status" value="1"/>
</dbReference>
<dbReference type="Proteomes" id="UP001445335">
    <property type="component" value="Unassembled WGS sequence"/>
</dbReference>
<gene>
    <name evidence="2" type="ORF">WJX81_004203</name>
</gene>
<feature type="domain" description="Methyltransferase FkbM" evidence="1">
    <location>
        <begin position="114"/>
        <end position="161"/>
    </location>
</feature>
<accession>A0AAW1RUQ0</accession>
<reference evidence="2 3" key="1">
    <citation type="journal article" date="2024" name="Nat. Commun.">
        <title>Phylogenomics reveals the evolutionary origins of lichenization in chlorophyte algae.</title>
        <authorList>
            <person name="Puginier C."/>
            <person name="Libourel C."/>
            <person name="Otte J."/>
            <person name="Skaloud P."/>
            <person name="Haon M."/>
            <person name="Grisel S."/>
            <person name="Petersen M."/>
            <person name="Berrin J.G."/>
            <person name="Delaux P.M."/>
            <person name="Dal Grande F."/>
            <person name="Keller J."/>
        </authorList>
    </citation>
    <scope>NUCLEOTIDE SEQUENCE [LARGE SCALE GENOMIC DNA]</scope>
    <source>
        <strain evidence="2 3">SAG 245.80</strain>
    </source>
</reference>
<comment type="caution">
    <text evidence="2">The sequence shown here is derived from an EMBL/GenBank/DDBJ whole genome shotgun (WGS) entry which is preliminary data.</text>
</comment>
<dbReference type="EMBL" id="JALJOU010000021">
    <property type="protein sequence ID" value="KAK9837460.1"/>
    <property type="molecule type" value="Genomic_DNA"/>
</dbReference>
<evidence type="ECO:0000259" key="1">
    <source>
        <dbReference type="Pfam" id="PF05050"/>
    </source>
</evidence>
<evidence type="ECO:0000313" key="3">
    <source>
        <dbReference type="Proteomes" id="UP001445335"/>
    </source>
</evidence>
<dbReference type="InterPro" id="IPR029063">
    <property type="entry name" value="SAM-dependent_MTases_sf"/>
</dbReference>
<dbReference type="InterPro" id="IPR006342">
    <property type="entry name" value="FkbM_mtfrase"/>
</dbReference>
<organism evidence="2 3">
    <name type="scientific">Elliptochloris bilobata</name>
    <dbReference type="NCBI Taxonomy" id="381761"/>
    <lineage>
        <taxon>Eukaryota</taxon>
        <taxon>Viridiplantae</taxon>
        <taxon>Chlorophyta</taxon>
        <taxon>core chlorophytes</taxon>
        <taxon>Trebouxiophyceae</taxon>
        <taxon>Trebouxiophyceae incertae sedis</taxon>
        <taxon>Elliptochloris clade</taxon>
        <taxon>Elliptochloris</taxon>
    </lineage>
</organism>
<sequence>MRHSKLKRRTGTRAARITPVLSGAASGTAREADFYHYPGAAGWSTMTPDAAEVEGAMGVYLGNALSRLRGLERSPANHAAAWLQGMLPVPLFEWLWRARVRAMLRRRERHVCKLQTVSAIMAAQGLQRVDLLKVDVERAELDVLNGVAAADWPRIRQLVVEDELLRGSSIFLIYCVRGTAE</sequence>
<protein>
    <recommendedName>
        <fullName evidence="1">Methyltransferase FkbM domain-containing protein</fullName>
    </recommendedName>
</protein>